<dbReference type="PANTHER" id="PTHR36966:SF1">
    <property type="entry name" value="REP-ASSOCIATED TYROSINE TRANSPOSASE"/>
    <property type="match status" value="1"/>
</dbReference>
<feature type="domain" description="Transposase IS200-like" evidence="1">
    <location>
        <begin position="15"/>
        <end position="125"/>
    </location>
</feature>
<proteinExistence type="predicted"/>
<dbReference type="InterPro" id="IPR036515">
    <property type="entry name" value="Transposase_17_sf"/>
</dbReference>
<dbReference type="Gene3D" id="3.30.70.1290">
    <property type="entry name" value="Transposase IS200-like"/>
    <property type="match status" value="1"/>
</dbReference>
<evidence type="ECO:0000259" key="1">
    <source>
        <dbReference type="SMART" id="SM01321"/>
    </source>
</evidence>
<comment type="caution">
    <text evidence="2">The sequence shown here is derived from an EMBL/GenBank/DDBJ whole genome shotgun (WGS) entry which is preliminary data.</text>
</comment>
<name>X1A6L7_9ZZZZ</name>
<dbReference type="EMBL" id="BART01002662">
    <property type="protein sequence ID" value="GAG65807.1"/>
    <property type="molecule type" value="Genomic_DNA"/>
</dbReference>
<dbReference type="GO" id="GO:0043565">
    <property type="term" value="F:sequence-specific DNA binding"/>
    <property type="evidence" value="ECO:0007669"/>
    <property type="project" value="TreeGrafter"/>
</dbReference>
<dbReference type="InterPro" id="IPR002686">
    <property type="entry name" value="Transposase_17"/>
</dbReference>
<organism evidence="2">
    <name type="scientific">marine sediment metagenome</name>
    <dbReference type="NCBI Taxonomy" id="412755"/>
    <lineage>
        <taxon>unclassified sequences</taxon>
        <taxon>metagenomes</taxon>
        <taxon>ecological metagenomes</taxon>
    </lineage>
</organism>
<dbReference type="SUPFAM" id="SSF143422">
    <property type="entry name" value="Transposase IS200-like"/>
    <property type="match status" value="1"/>
</dbReference>
<dbReference type="GO" id="GO:0006313">
    <property type="term" value="P:DNA transposition"/>
    <property type="evidence" value="ECO:0007669"/>
    <property type="project" value="InterPro"/>
</dbReference>
<protein>
    <recommendedName>
        <fullName evidence="1">Transposase IS200-like domain-containing protein</fullName>
    </recommendedName>
</protein>
<dbReference type="AlphaFoldDB" id="X1A6L7"/>
<gene>
    <name evidence="2" type="ORF">S01H4_07949</name>
</gene>
<dbReference type="SMART" id="SM01321">
    <property type="entry name" value="Y1_Tnp"/>
    <property type="match status" value="1"/>
</dbReference>
<dbReference type="PANTHER" id="PTHR36966">
    <property type="entry name" value="REP-ASSOCIATED TYROSINE TRANSPOSASE"/>
    <property type="match status" value="1"/>
</dbReference>
<dbReference type="InterPro" id="IPR052715">
    <property type="entry name" value="RAYT_transposase"/>
</dbReference>
<dbReference type="Pfam" id="PF01797">
    <property type="entry name" value="Y1_Tnp"/>
    <property type="match status" value="1"/>
</dbReference>
<evidence type="ECO:0000313" key="2">
    <source>
        <dbReference type="EMBL" id="GAG65807.1"/>
    </source>
</evidence>
<dbReference type="GO" id="GO:0004803">
    <property type="term" value="F:transposase activity"/>
    <property type="evidence" value="ECO:0007669"/>
    <property type="project" value="InterPro"/>
</dbReference>
<accession>X1A6L7</accession>
<reference evidence="2" key="1">
    <citation type="journal article" date="2014" name="Front. Microbiol.">
        <title>High frequency of phylogenetically diverse reductive dehalogenase-homologous genes in deep subseafloor sedimentary metagenomes.</title>
        <authorList>
            <person name="Kawai M."/>
            <person name="Futagami T."/>
            <person name="Toyoda A."/>
            <person name="Takaki Y."/>
            <person name="Nishi S."/>
            <person name="Hori S."/>
            <person name="Arai W."/>
            <person name="Tsubouchi T."/>
            <person name="Morono Y."/>
            <person name="Uchiyama I."/>
            <person name="Ito T."/>
            <person name="Fujiyama A."/>
            <person name="Inagaki F."/>
            <person name="Takami H."/>
        </authorList>
    </citation>
    <scope>NUCLEOTIDE SEQUENCE</scope>
    <source>
        <strain evidence="2">Expedition CK06-06</strain>
    </source>
</reference>
<sequence>MRTIKNIRLKNYDYTSNGYYFITICTNYQKPYLTGQIRNVVAQFIEQISSKIGGVSVDYYYIIPTHLHIVLILEESELKLGEIVRRLKATTSKKTGIKLWQPNYYEHVIRNEKALRKIREYIQNNPLAAKIKFEQFYESDDIHKL</sequence>